<feature type="transmembrane region" description="Helical" evidence="2">
    <location>
        <begin position="12"/>
        <end position="31"/>
    </location>
</feature>
<dbReference type="Pfam" id="PF01476">
    <property type="entry name" value="LysM"/>
    <property type="match status" value="1"/>
</dbReference>
<feature type="domain" description="LysM" evidence="3">
    <location>
        <begin position="467"/>
        <end position="516"/>
    </location>
</feature>
<evidence type="ECO:0000313" key="5">
    <source>
        <dbReference type="Proteomes" id="UP000193307"/>
    </source>
</evidence>
<dbReference type="Proteomes" id="UP000193307">
    <property type="component" value="Unassembled WGS sequence"/>
</dbReference>
<gene>
    <name evidence="4" type="ORF">PAM7971_02718</name>
</gene>
<feature type="compositionally biased region" description="Polar residues" evidence="1">
    <location>
        <begin position="256"/>
        <end position="269"/>
    </location>
</feature>
<keyword evidence="2" id="KW-1133">Transmembrane helix</keyword>
<feature type="region of interest" description="Disordered" evidence="1">
    <location>
        <begin position="256"/>
        <end position="292"/>
    </location>
</feature>
<keyword evidence="5" id="KW-1185">Reference proteome</keyword>
<dbReference type="Gene3D" id="3.10.350.10">
    <property type="entry name" value="LysM domain"/>
    <property type="match status" value="1"/>
</dbReference>
<dbReference type="STRING" id="658057.SAMN04488032_10928"/>
<reference evidence="4 5" key="1">
    <citation type="submission" date="2017-03" db="EMBL/GenBank/DDBJ databases">
        <authorList>
            <person name="Afonso C.L."/>
            <person name="Miller P.J."/>
            <person name="Scott M.A."/>
            <person name="Spackman E."/>
            <person name="Goraichik I."/>
            <person name="Dimitrov K.M."/>
            <person name="Suarez D.L."/>
            <person name="Swayne D.E."/>
        </authorList>
    </citation>
    <scope>NUCLEOTIDE SEQUENCE [LARGE SCALE GENOMIC DNA]</scope>
    <source>
        <strain evidence="4 5">CECT 7971</strain>
    </source>
</reference>
<dbReference type="EMBL" id="FWFW01000009">
    <property type="protein sequence ID" value="SLN53393.1"/>
    <property type="molecule type" value="Genomic_DNA"/>
</dbReference>
<organism evidence="4 5">
    <name type="scientific">Pacificibacter marinus</name>
    <dbReference type="NCBI Taxonomy" id="658057"/>
    <lineage>
        <taxon>Bacteria</taxon>
        <taxon>Pseudomonadati</taxon>
        <taxon>Pseudomonadota</taxon>
        <taxon>Alphaproteobacteria</taxon>
        <taxon>Rhodobacterales</taxon>
        <taxon>Roseobacteraceae</taxon>
        <taxon>Pacificibacter</taxon>
    </lineage>
</organism>
<dbReference type="PANTHER" id="PTHR34700:SF4">
    <property type="entry name" value="PHAGE-LIKE ELEMENT PBSX PROTEIN XKDP"/>
    <property type="match status" value="1"/>
</dbReference>
<evidence type="ECO:0000259" key="3">
    <source>
        <dbReference type="PROSITE" id="PS51782"/>
    </source>
</evidence>
<proteinExistence type="predicted"/>
<dbReference type="InterPro" id="IPR036779">
    <property type="entry name" value="LysM_dom_sf"/>
</dbReference>
<dbReference type="PROSITE" id="PS51782">
    <property type="entry name" value="LYSM"/>
    <property type="match status" value="1"/>
</dbReference>
<keyword evidence="2" id="KW-0812">Transmembrane</keyword>
<evidence type="ECO:0000256" key="2">
    <source>
        <dbReference type="SAM" id="Phobius"/>
    </source>
</evidence>
<dbReference type="SMART" id="SM00257">
    <property type="entry name" value="LysM"/>
    <property type="match status" value="1"/>
</dbReference>
<feature type="compositionally biased region" description="Low complexity" evidence="1">
    <location>
        <begin position="69"/>
        <end position="93"/>
    </location>
</feature>
<protein>
    <submittedName>
        <fullName evidence="4">LysM domain/BON superfamily protein</fullName>
    </submittedName>
</protein>
<dbReference type="CDD" id="cd00118">
    <property type="entry name" value="LysM"/>
    <property type="match status" value="1"/>
</dbReference>
<dbReference type="RefSeq" id="WP_085849833.1">
    <property type="nucleotide sequence ID" value="NZ_FNZV01000009.1"/>
</dbReference>
<sequence length="519" mass="53508">MPFKQAFGTAARPVVGVSAAAIAVAIGYFVYTGGQDAADIVPPDASSVNTSAETVAEPVMDAAPDPKPVATAPEQTTQTVAQTPTVSTPAPVQDTADMPLANPVEKPMDAPSQTAPSNQVAQTENTPAIQPADDPTPQAVPVIAAPSIDIVRIPPEGISTIAGRADAGSDIVIFVDGVEVARAKTSGSGEFVALFEVAPEERPRELQVAAQVGDAQVFSAGAIVIAPFVAPSEPAPLVVAQAAPQVVAQVAQVETTQTSDELNTPSEATTADVAPQSENSTPVPKPSGTDAPVLVQDVAPKVAPTVMQADSTGIKILQSATPIEGVSIDAITYDPQGAVYASGRGRSGATVRLYLDNTALVDAPIGADGQWRVQLDVPTGLYTLRADMIDGAGKVLNRVEIPFKREDIAVLADLAAGQVEQTPTDQPEEKPQQIDPTQVTPEAVDASSDSAASQAPTPKNIPQARIASVTVQPGNTLWGIASDTYGQGHLYARVFDANAAQIQDPDLIYPGQVFVLPKD</sequence>
<dbReference type="InterPro" id="IPR052196">
    <property type="entry name" value="Bact_Kbp"/>
</dbReference>
<feature type="region of interest" description="Disordered" evidence="1">
    <location>
        <begin position="59"/>
        <end position="135"/>
    </location>
</feature>
<keyword evidence="2" id="KW-0472">Membrane</keyword>
<dbReference type="PANTHER" id="PTHR34700">
    <property type="entry name" value="POTASSIUM BINDING PROTEIN KBP"/>
    <property type="match status" value="1"/>
</dbReference>
<feature type="compositionally biased region" description="Low complexity" evidence="1">
    <location>
        <begin position="443"/>
        <end position="453"/>
    </location>
</feature>
<name>A0A1Y5T0T0_9RHOB</name>
<accession>A0A1Y5T0T0</accession>
<feature type="region of interest" description="Disordered" evidence="1">
    <location>
        <begin position="420"/>
        <end position="463"/>
    </location>
</feature>
<feature type="compositionally biased region" description="Polar residues" evidence="1">
    <location>
        <begin position="111"/>
        <end position="128"/>
    </location>
</feature>
<evidence type="ECO:0000313" key="4">
    <source>
        <dbReference type="EMBL" id="SLN53393.1"/>
    </source>
</evidence>
<dbReference type="AlphaFoldDB" id="A0A1Y5T0T0"/>
<dbReference type="InterPro" id="IPR018392">
    <property type="entry name" value="LysM"/>
</dbReference>
<evidence type="ECO:0000256" key="1">
    <source>
        <dbReference type="SAM" id="MobiDB-lite"/>
    </source>
</evidence>